<evidence type="ECO:0000313" key="3">
    <source>
        <dbReference type="Proteomes" id="UP001065174"/>
    </source>
</evidence>
<dbReference type="InterPro" id="IPR006674">
    <property type="entry name" value="HD_domain"/>
</dbReference>
<evidence type="ECO:0000259" key="1">
    <source>
        <dbReference type="Pfam" id="PF01966"/>
    </source>
</evidence>
<protein>
    <submittedName>
        <fullName evidence="2">HD domain-containing protein</fullName>
    </submittedName>
</protein>
<evidence type="ECO:0000313" key="2">
    <source>
        <dbReference type="EMBL" id="UXP30835.1"/>
    </source>
</evidence>
<feature type="domain" description="HD" evidence="1">
    <location>
        <begin position="29"/>
        <end position="126"/>
    </location>
</feature>
<reference evidence="2" key="1">
    <citation type="submission" date="2022-09" db="EMBL/GenBank/DDBJ databases">
        <title>Comparative genomics and taxonomic characterization of three novel marine species of genus Reichenbachiella exhibiting antioxidant and polysaccharide degradation activities.</title>
        <authorList>
            <person name="Muhammad N."/>
            <person name="Lee Y.-J."/>
            <person name="Ko J."/>
            <person name="Kim S.-G."/>
        </authorList>
    </citation>
    <scope>NUCLEOTIDE SEQUENCE</scope>
    <source>
        <strain evidence="2">BKB1-1</strain>
    </source>
</reference>
<dbReference type="PANTHER" id="PTHR35569:SF1">
    <property type="entry name" value="CYANAMIDE HYDRATASE DDI2-RELATED"/>
    <property type="match status" value="1"/>
</dbReference>
<dbReference type="Pfam" id="PF01966">
    <property type="entry name" value="HD"/>
    <property type="match status" value="1"/>
</dbReference>
<proteinExistence type="predicted"/>
<sequence length="178" mass="20878">MANKSIPRIEGILLYYTKALGADYNAYRNHVYRVYHLTLLLHHDELNYPASETLAVAAAFHDLGIWTHNTLDYLEPSADLASEYLRENNSTELDEAVRSLIIMHHKLGIHKDNALAEAFRKADKMDLSFGFFNYKLPKSRYAHLKEEFPFLEFQKNIIRKVLRYALTHLNRPFPMLRR</sequence>
<dbReference type="PANTHER" id="PTHR35569">
    <property type="entry name" value="CYANAMIDE HYDRATASE DDI2-RELATED"/>
    <property type="match status" value="1"/>
</dbReference>
<dbReference type="Proteomes" id="UP001065174">
    <property type="component" value="Chromosome"/>
</dbReference>
<dbReference type="EMBL" id="CP106679">
    <property type="protein sequence ID" value="UXP30835.1"/>
    <property type="molecule type" value="Genomic_DNA"/>
</dbReference>
<keyword evidence="3" id="KW-1185">Reference proteome</keyword>
<gene>
    <name evidence="2" type="ORF">N6H18_10770</name>
</gene>
<dbReference type="RefSeq" id="WP_262308281.1">
    <property type="nucleotide sequence ID" value="NZ_CP106679.1"/>
</dbReference>
<organism evidence="2 3">
    <name type="scientific">Reichenbachiella agarivorans</name>
    <dbReference type="NCBI Taxonomy" id="2979464"/>
    <lineage>
        <taxon>Bacteria</taxon>
        <taxon>Pseudomonadati</taxon>
        <taxon>Bacteroidota</taxon>
        <taxon>Cytophagia</taxon>
        <taxon>Cytophagales</taxon>
        <taxon>Reichenbachiellaceae</taxon>
        <taxon>Reichenbachiella</taxon>
    </lineage>
</organism>
<dbReference type="SUPFAM" id="SSF109604">
    <property type="entry name" value="HD-domain/PDEase-like"/>
    <property type="match status" value="1"/>
</dbReference>
<accession>A0ABY6CL75</accession>
<name>A0ABY6CL75_9BACT</name>
<dbReference type="Gene3D" id="1.10.3210.10">
    <property type="entry name" value="Hypothetical protein af1432"/>
    <property type="match status" value="1"/>
</dbReference>